<dbReference type="EMBL" id="CAJPEV010000122">
    <property type="protein sequence ID" value="CAG0880937.1"/>
    <property type="molecule type" value="Genomic_DNA"/>
</dbReference>
<name>A0A7R9A0E7_9CRUS</name>
<proteinExistence type="predicted"/>
<dbReference type="Proteomes" id="UP000677054">
    <property type="component" value="Unassembled WGS sequence"/>
</dbReference>
<keyword evidence="2" id="KW-1185">Reference proteome</keyword>
<protein>
    <submittedName>
        <fullName evidence="1">Uncharacterized protein</fullName>
    </submittedName>
</protein>
<accession>A0A7R9A0E7</accession>
<evidence type="ECO:0000313" key="1">
    <source>
        <dbReference type="EMBL" id="CAD7241317.1"/>
    </source>
</evidence>
<reference evidence="1" key="1">
    <citation type="submission" date="2020-11" db="EMBL/GenBank/DDBJ databases">
        <authorList>
            <person name="Tran Van P."/>
        </authorList>
    </citation>
    <scope>NUCLEOTIDE SEQUENCE</scope>
</reference>
<dbReference type="AlphaFoldDB" id="A0A7R9A0E7"/>
<dbReference type="EMBL" id="LR899639">
    <property type="protein sequence ID" value="CAD7241317.1"/>
    <property type="molecule type" value="Genomic_DNA"/>
</dbReference>
<gene>
    <name evidence="1" type="ORF">DSTB1V02_LOCUS1317</name>
</gene>
<sequence>MGCCYTRNDYVVEGNAQLCPCCVQRSKENEKAEGKVDISWSGTLTVKDLVYNHSGLRPFSRPSSSLYTSVIQSLTRDSLYPHVRVSEKGVKVHRLSSGFTSSVLSFMSEESNAVLPSARLPLLMPSLTLSKL</sequence>
<organism evidence="1">
    <name type="scientific">Darwinula stevensoni</name>
    <dbReference type="NCBI Taxonomy" id="69355"/>
    <lineage>
        <taxon>Eukaryota</taxon>
        <taxon>Metazoa</taxon>
        <taxon>Ecdysozoa</taxon>
        <taxon>Arthropoda</taxon>
        <taxon>Crustacea</taxon>
        <taxon>Oligostraca</taxon>
        <taxon>Ostracoda</taxon>
        <taxon>Podocopa</taxon>
        <taxon>Podocopida</taxon>
        <taxon>Darwinulocopina</taxon>
        <taxon>Darwinuloidea</taxon>
        <taxon>Darwinulidae</taxon>
        <taxon>Darwinula</taxon>
    </lineage>
</organism>
<evidence type="ECO:0000313" key="2">
    <source>
        <dbReference type="Proteomes" id="UP000677054"/>
    </source>
</evidence>